<gene>
    <name evidence="13" type="primary">alaS</name>
    <name evidence="15" type="ORF">CLV37_101140</name>
</gene>
<dbReference type="FunFam" id="3.30.980.10:FF:000004">
    <property type="entry name" value="Alanine--tRNA ligase, cytoplasmic"/>
    <property type="match status" value="1"/>
</dbReference>
<evidence type="ECO:0000256" key="6">
    <source>
        <dbReference type="ARBA" id="ARBA00022833"/>
    </source>
</evidence>
<dbReference type="GO" id="GO:0002161">
    <property type="term" value="F:aminoacyl-tRNA deacylase activity"/>
    <property type="evidence" value="ECO:0007669"/>
    <property type="project" value="TreeGrafter"/>
</dbReference>
<dbReference type="InterPro" id="IPR009000">
    <property type="entry name" value="Transl_B-barrel_sf"/>
</dbReference>
<comment type="function">
    <text evidence="11 13">Catalyzes the attachment of alanine to tRNA(Ala) in a two-step reaction: alanine is first activated by ATP to form Ala-AMP and then transferred to the acceptor end of tRNA(Ala). Also edits incorrectly charged Ser-tRNA(Ala) and Gly-tRNA(Ala) via its editing domain.</text>
</comment>
<keyword evidence="7 13" id="KW-0067">ATP-binding</keyword>
<dbReference type="PROSITE" id="PS50860">
    <property type="entry name" value="AA_TRNA_LIGASE_II_ALA"/>
    <property type="match status" value="1"/>
</dbReference>
<reference evidence="15 16" key="1">
    <citation type="submission" date="2018-03" db="EMBL/GenBank/DDBJ databases">
        <title>Genomic Encyclopedia of Archaeal and Bacterial Type Strains, Phase II (KMG-II): from individual species to whole genera.</title>
        <authorList>
            <person name="Goeker M."/>
        </authorList>
    </citation>
    <scope>NUCLEOTIDE SEQUENCE [LARGE SCALE GENOMIC DNA]</scope>
    <source>
        <strain evidence="15 16">DSM 19711</strain>
    </source>
</reference>
<evidence type="ECO:0000256" key="2">
    <source>
        <dbReference type="ARBA" id="ARBA00022555"/>
    </source>
</evidence>
<dbReference type="Gene3D" id="3.10.310.40">
    <property type="match status" value="1"/>
</dbReference>
<feature type="binding site" evidence="13">
    <location>
        <position position="680"/>
    </location>
    <ligand>
        <name>Zn(2+)</name>
        <dbReference type="ChEBI" id="CHEBI:29105"/>
    </ligand>
</feature>
<dbReference type="FunFam" id="3.30.930.10:FF:000004">
    <property type="entry name" value="Alanine--tRNA ligase"/>
    <property type="match status" value="1"/>
</dbReference>
<evidence type="ECO:0000256" key="8">
    <source>
        <dbReference type="ARBA" id="ARBA00022884"/>
    </source>
</evidence>
<feature type="domain" description="Alanyl-transfer RNA synthetases family profile" evidence="14">
    <location>
        <begin position="1"/>
        <end position="719"/>
    </location>
</feature>
<dbReference type="PANTHER" id="PTHR11777">
    <property type="entry name" value="ALANYL-TRNA SYNTHETASE"/>
    <property type="match status" value="1"/>
</dbReference>
<dbReference type="InterPro" id="IPR002318">
    <property type="entry name" value="Ala-tRNA-lgiase_IIc"/>
</dbReference>
<evidence type="ECO:0000256" key="3">
    <source>
        <dbReference type="ARBA" id="ARBA00022598"/>
    </source>
</evidence>
<dbReference type="HAMAP" id="MF_00036_B">
    <property type="entry name" value="Ala_tRNA_synth_B"/>
    <property type="match status" value="1"/>
</dbReference>
<dbReference type="InterPro" id="IPR050058">
    <property type="entry name" value="Ala-tRNA_ligase"/>
</dbReference>
<dbReference type="AlphaFoldDB" id="A0A2T0R9Q5"/>
<dbReference type="OrthoDB" id="9803884at2"/>
<comment type="cofactor">
    <cofactor evidence="13">
        <name>Zn(2+)</name>
        <dbReference type="ChEBI" id="CHEBI:29105"/>
    </cofactor>
    <text evidence="13">Binds 1 zinc ion per subunit.</text>
</comment>
<dbReference type="GO" id="GO:0004813">
    <property type="term" value="F:alanine-tRNA ligase activity"/>
    <property type="evidence" value="ECO:0007669"/>
    <property type="project" value="UniProtKB-UniRule"/>
</dbReference>
<keyword evidence="16" id="KW-1185">Reference proteome</keyword>
<dbReference type="GO" id="GO:0005829">
    <property type="term" value="C:cytosol"/>
    <property type="evidence" value="ECO:0007669"/>
    <property type="project" value="TreeGrafter"/>
</dbReference>
<dbReference type="InterPro" id="IPR018164">
    <property type="entry name" value="Ala-tRNA-synth_IIc_N"/>
</dbReference>
<evidence type="ECO:0000256" key="12">
    <source>
        <dbReference type="ARBA" id="ARBA00048300"/>
    </source>
</evidence>
<dbReference type="NCBIfam" id="TIGR00344">
    <property type="entry name" value="alaS"/>
    <property type="match status" value="1"/>
</dbReference>
<sequence length="893" mass="96147">MQTAEIRRRWLDFFERKGHTVVPSASLVSTDPSLMFTVAGMVPFIPYLTAQVPAPYKRATSVQKCLRTLDIEEVGKTTRHGTFFQMNGNFSFGDYFKREAVAFAWELLTTPEADGGLGFDPERLWTTVYLDDDEAFQLWREQGMPAERIQRRGKKDNYWNTGQPGPGGPCSEIYFDRGPEYGAEGGPEADEDRYIEIWNLVFMQYQLSAVRSKTDFDVAGELPAKNIDTGMGLERVAFLKQGVDNMYEIDEVRPVLDYAALAAEKEYGANHDDDVRMRVVADHVRSALMLIGDGVTPGNEGAGYVLRRLIRRAVRAMRLLGFEDEALPILLPASMEVMSASYPNLRTDFDRISRVAYAEEQAFRRTLVSGTQIFETAVAQTKSAGGATLSGERAFALHDTYGFPIDLTLEMAAEAGVGVDEAGFRTLMAEQVGRAKADARAKKTGGVDLTVYRSTLQTLPAPVEFTGYVEAANEARVSVVLQGGVSTPSAPVGTDVEVVLDRTPFYAEGGGQLADHGTITTTGGAVVTVSDVQQPVRGLYVHKGTVTTGELVAGDAAHAVVDTARRRSISRAHTATHLVHQVLREHLGDTATQAGSQNAPGRLRFDYSSTAQVATQVVRDIEGVVNERIHDDLPVSAEVMDRESALNSGAMALFGEKYGDRVRVVSIGEDWSKELCGGTHTLTSQQVGLVSILSESSIGSGARRIEALVGADAFDFLTREHLLVNQLTDVVKARPEELPDRIGSLLTRLSDAEKEIAKLRAGQVLALAPTIAANPLDKFGVQVVVHDAGAASADDVRTLVLDVRSRLGEARPVVVAISGTAKDRPVVVVATNAEARKWGVKAGELVRTAAQTLGGGGGGKDDLAQGGGQDASKVGEALSAIGDFVGARVTGSV</sequence>
<dbReference type="Gene3D" id="3.30.54.20">
    <property type="match status" value="1"/>
</dbReference>
<keyword evidence="8 13" id="KW-0694">RNA-binding</keyword>
<keyword evidence="9 13" id="KW-0648">Protein biosynthesis</keyword>
<evidence type="ECO:0000313" key="16">
    <source>
        <dbReference type="Proteomes" id="UP000238083"/>
    </source>
</evidence>
<dbReference type="Gene3D" id="6.10.250.550">
    <property type="match status" value="1"/>
</dbReference>
<evidence type="ECO:0000256" key="4">
    <source>
        <dbReference type="ARBA" id="ARBA00022723"/>
    </source>
</evidence>
<dbReference type="SMART" id="SM00863">
    <property type="entry name" value="tRNA_SAD"/>
    <property type="match status" value="1"/>
</dbReference>
<dbReference type="RefSeq" id="WP_106206005.1">
    <property type="nucleotide sequence ID" value="NZ_PVZF01000001.1"/>
</dbReference>
<evidence type="ECO:0000256" key="7">
    <source>
        <dbReference type="ARBA" id="ARBA00022840"/>
    </source>
</evidence>
<evidence type="ECO:0000256" key="10">
    <source>
        <dbReference type="ARBA" id="ARBA00023146"/>
    </source>
</evidence>
<evidence type="ECO:0000256" key="1">
    <source>
        <dbReference type="ARBA" id="ARBA00008226"/>
    </source>
</evidence>
<feature type="binding site" evidence="13">
    <location>
        <position position="577"/>
    </location>
    <ligand>
        <name>Zn(2+)</name>
        <dbReference type="ChEBI" id="CHEBI:29105"/>
    </ligand>
</feature>
<dbReference type="Gene3D" id="3.30.930.10">
    <property type="entry name" value="Bira Bifunctional Protein, Domain 2"/>
    <property type="match status" value="1"/>
</dbReference>
<evidence type="ECO:0000256" key="5">
    <source>
        <dbReference type="ARBA" id="ARBA00022741"/>
    </source>
</evidence>
<keyword evidence="4 13" id="KW-0479">Metal-binding</keyword>
<evidence type="ECO:0000256" key="9">
    <source>
        <dbReference type="ARBA" id="ARBA00022917"/>
    </source>
</evidence>
<dbReference type="Pfam" id="PF07973">
    <property type="entry name" value="tRNA_SAD"/>
    <property type="match status" value="1"/>
</dbReference>
<keyword evidence="13" id="KW-0963">Cytoplasm</keyword>
<dbReference type="InterPro" id="IPR018163">
    <property type="entry name" value="Thr/Ala-tRNA-synth_IIc_edit"/>
</dbReference>
<feature type="binding site" evidence="13">
    <location>
        <position position="573"/>
    </location>
    <ligand>
        <name>Zn(2+)</name>
        <dbReference type="ChEBI" id="CHEBI:29105"/>
    </ligand>
</feature>
<keyword evidence="10 13" id="KW-0030">Aminoacyl-tRNA synthetase</keyword>
<organism evidence="15 16">
    <name type="scientific">Kineococcus rhizosphaerae</name>
    <dbReference type="NCBI Taxonomy" id="559628"/>
    <lineage>
        <taxon>Bacteria</taxon>
        <taxon>Bacillati</taxon>
        <taxon>Actinomycetota</taxon>
        <taxon>Actinomycetes</taxon>
        <taxon>Kineosporiales</taxon>
        <taxon>Kineosporiaceae</taxon>
        <taxon>Kineococcus</taxon>
    </lineage>
</organism>
<proteinExistence type="inferred from homology"/>
<name>A0A2T0R9Q5_9ACTN</name>
<comment type="catalytic activity">
    <reaction evidence="12 13">
        <text>tRNA(Ala) + L-alanine + ATP = L-alanyl-tRNA(Ala) + AMP + diphosphate</text>
        <dbReference type="Rhea" id="RHEA:12540"/>
        <dbReference type="Rhea" id="RHEA-COMP:9657"/>
        <dbReference type="Rhea" id="RHEA-COMP:9923"/>
        <dbReference type="ChEBI" id="CHEBI:30616"/>
        <dbReference type="ChEBI" id="CHEBI:33019"/>
        <dbReference type="ChEBI" id="CHEBI:57972"/>
        <dbReference type="ChEBI" id="CHEBI:78442"/>
        <dbReference type="ChEBI" id="CHEBI:78497"/>
        <dbReference type="ChEBI" id="CHEBI:456215"/>
        <dbReference type="EC" id="6.1.1.7"/>
    </reaction>
</comment>
<evidence type="ECO:0000313" key="15">
    <source>
        <dbReference type="EMBL" id="PRY17898.1"/>
    </source>
</evidence>
<dbReference type="InterPro" id="IPR045864">
    <property type="entry name" value="aa-tRNA-synth_II/BPL/LPL"/>
</dbReference>
<dbReference type="InterPro" id="IPR023033">
    <property type="entry name" value="Ala_tRNA_ligase_euk/bac"/>
</dbReference>
<dbReference type="PRINTS" id="PR00980">
    <property type="entry name" value="TRNASYNTHALA"/>
</dbReference>
<keyword evidence="3 13" id="KW-0436">Ligase</keyword>
<dbReference type="SUPFAM" id="SSF101353">
    <property type="entry name" value="Putative anticodon-binding domain of alanyl-tRNA synthetase (AlaRS)"/>
    <property type="match status" value="1"/>
</dbReference>
<comment type="domain">
    <text evidence="13">Consists of three domains; the N-terminal catalytic domain, the editing domain and the C-terminal C-Ala domain. The editing domain removes incorrectly charged amino acids, while the C-Ala domain, along with tRNA(Ala), serves as a bridge to cooperatively bring together the editing and aminoacylation centers thus stimulating deacylation of misacylated tRNAs.</text>
</comment>
<dbReference type="Proteomes" id="UP000238083">
    <property type="component" value="Unassembled WGS sequence"/>
</dbReference>
<comment type="similarity">
    <text evidence="1 13">Belongs to the class-II aminoacyl-tRNA synthetase family.</text>
</comment>
<dbReference type="GO" id="GO:0006419">
    <property type="term" value="P:alanyl-tRNA aminoacylation"/>
    <property type="evidence" value="ECO:0007669"/>
    <property type="project" value="UniProtKB-UniRule"/>
</dbReference>
<dbReference type="SUPFAM" id="SSF50447">
    <property type="entry name" value="Translation proteins"/>
    <property type="match status" value="1"/>
</dbReference>
<dbReference type="SUPFAM" id="SSF55681">
    <property type="entry name" value="Class II aaRS and biotin synthetases"/>
    <property type="match status" value="1"/>
</dbReference>
<dbReference type="GO" id="GO:0008270">
    <property type="term" value="F:zinc ion binding"/>
    <property type="evidence" value="ECO:0007669"/>
    <property type="project" value="UniProtKB-UniRule"/>
</dbReference>
<evidence type="ECO:0000259" key="14">
    <source>
        <dbReference type="PROSITE" id="PS50860"/>
    </source>
</evidence>
<evidence type="ECO:0000256" key="11">
    <source>
        <dbReference type="ARBA" id="ARBA00024779"/>
    </source>
</evidence>
<dbReference type="PANTHER" id="PTHR11777:SF9">
    <property type="entry name" value="ALANINE--TRNA LIGASE, CYTOPLASMIC"/>
    <property type="match status" value="1"/>
</dbReference>
<feature type="binding site" evidence="13">
    <location>
        <position position="676"/>
    </location>
    <ligand>
        <name>Zn(2+)</name>
        <dbReference type="ChEBI" id="CHEBI:29105"/>
    </ligand>
</feature>
<dbReference type="Gene3D" id="3.30.980.10">
    <property type="entry name" value="Threonyl-trna Synthetase, Chain A, domain 2"/>
    <property type="match status" value="1"/>
</dbReference>
<dbReference type="FunFam" id="3.10.310.40:FF:000001">
    <property type="entry name" value="Alanine--tRNA ligase"/>
    <property type="match status" value="1"/>
</dbReference>
<keyword evidence="2 13" id="KW-0820">tRNA-binding</keyword>
<comment type="caution">
    <text evidence="15">The sequence shown here is derived from an EMBL/GenBank/DDBJ whole genome shotgun (WGS) entry which is preliminary data.</text>
</comment>
<dbReference type="SUPFAM" id="SSF55186">
    <property type="entry name" value="ThrRS/AlaRS common domain"/>
    <property type="match status" value="1"/>
</dbReference>
<dbReference type="GO" id="GO:0005524">
    <property type="term" value="F:ATP binding"/>
    <property type="evidence" value="ECO:0007669"/>
    <property type="project" value="UniProtKB-UniRule"/>
</dbReference>
<dbReference type="EMBL" id="PVZF01000001">
    <property type="protein sequence ID" value="PRY17898.1"/>
    <property type="molecule type" value="Genomic_DNA"/>
</dbReference>
<dbReference type="InterPro" id="IPR018162">
    <property type="entry name" value="Ala-tRNA-ligase_IIc_anticod-bd"/>
</dbReference>
<dbReference type="Gene3D" id="2.40.30.130">
    <property type="match status" value="1"/>
</dbReference>
<keyword evidence="6 13" id="KW-0862">Zinc</keyword>
<dbReference type="InterPro" id="IPR003156">
    <property type="entry name" value="DHHA1_dom"/>
</dbReference>
<dbReference type="GO" id="GO:0000049">
    <property type="term" value="F:tRNA binding"/>
    <property type="evidence" value="ECO:0007669"/>
    <property type="project" value="UniProtKB-KW"/>
</dbReference>
<dbReference type="Pfam" id="PF01411">
    <property type="entry name" value="tRNA-synt_2c"/>
    <property type="match status" value="1"/>
</dbReference>
<comment type="subcellular location">
    <subcellularLocation>
        <location evidence="13">Cytoplasm</location>
    </subcellularLocation>
</comment>
<dbReference type="EC" id="6.1.1.7" evidence="13"/>
<dbReference type="InterPro" id="IPR012947">
    <property type="entry name" value="tRNA_SAD"/>
</dbReference>
<dbReference type="CDD" id="cd00673">
    <property type="entry name" value="AlaRS_core"/>
    <property type="match status" value="1"/>
</dbReference>
<dbReference type="InterPro" id="IPR018165">
    <property type="entry name" value="Ala-tRNA-synth_IIc_core"/>
</dbReference>
<dbReference type="Pfam" id="PF02272">
    <property type="entry name" value="DHHA1"/>
    <property type="match status" value="1"/>
</dbReference>
<accession>A0A2T0R9Q5</accession>
<evidence type="ECO:0000256" key="13">
    <source>
        <dbReference type="HAMAP-Rule" id="MF_00036"/>
    </source>
</evidence>
<dbReference type="FunFam" id="3.30.54.20:FF:000001">
    <property type="entry name" value="Alanine--tRNA ligase"/>
    <property type="match status" value="1"/>
</dbReference>
<keyword evidence="5 13" id="KW-0547">Nucleotide-binding</keyword>
<protein>
    <recommendedName>
        <fullName evidence="13">Alanine--tRNA ligase</fullName>
        <ecNumber evidence="13">6.1.1.7</ecNumber>
    </recommendedName>
    <alternativeName>
        <fullName evidence="13">Alanyl-tRNA synthetase</fullName>
        <shortName evidence="13">AlaRS</shortName>
    </alternativeName>
</protein>